<name>A0AAD5KB89_9FUNG</name>
<dbReference type="PANTHER" id="PTHR16121:SF0">
    <property type="entry name" value="CAP-SPECIFIC MRNA (NUCLEOSIDE-2'-O-)-METHYLTRANSFERASE 1"/>
    <property type="match status" value="1"/>
</dbReference>
<dbReference type="EC" id="2.1.1.57" evidence="1"/>
<proteinExistence type="predicted"/>
<evidence type="ECO:0000313" key="5">
    <source>
        <dbReference type="Proteomes" id="UP001209540"/>
    </source>
</evidence>
<comment type="catalytic activity">
    <reaction evidence="1">
        <text>a 5'-end (N(7)-methyl 5'-triphosphoguanosine)-ribonucleoside in mRNA + S-adenosyl-L-methionine = a 5'-end (N(7)-methyl 5'-triphosphoguanosine)-(2'-O-methyl-ribonucleoside) in mRNA + S-adenosyl-L-homocysteine + H(+)</text>
        <dbReference type="Rhea" id="RHEA:67020"/>
        <dbReference type="Rhea" id="RHEA-COMP:17167"/>
        <dbReference type="Rhea" id="RHEA-COMP:17168"/>
        <dbReference type="ChEBI" id="CHEBI:15378"/>
        <dbReference type="ChEBI" id="CHEBI:57856"/>
        <dbReference type="ChEBI" id="CHEBI:59789"/>
        <dbReference type="ChEBI" id="CHEBI:156461"/>
        <dbReference type="ChEBI" id="CHEBI:167609"/>
        <dbReference type="EC" id="2.1.1.57"/>
    </reaction>
</comment>
<reference evidence="4" key="2">
    <citation type="submission" date="2023-02" db="EMBL/GenBank/DDBJ databases">
        <authorList>
            <consortium name="DOE Joint Genome Institute"/>
            <person name="Mondo S.J."/>
            <person name="Chang Y."/>
            <person name="Wang Y."/>
            <person name="Ahrendt S."/>
            <person name="Andreopoulos W."/>
            <person name="Barry K."/>
            <person name="Beard J."/>
            <person name="Benny G.L."/>
            <person name="Blankenship S."/>
            <person name="Bonito G."/>
            <person name="Cuomo C."/>
            <person name="Desiro A."/>
            <person name="Gervers K.A."/>
            <person name="Hundley H."/>
            <person name="Kuo A."/>
            <person name="LaButti K."/>
            <person name="Lang B.F."/>
            <person name="Lipzen A."/>
            <person name="O'Donnell K."/>
            <person name="Pangilinan J."/>
            <person name="Reynolds N."/>
            <person name="Sandor L."/>
            <person name="Smith M.W."/>
            <person name="Tsang A."/>
            <person name="Grigoriev I.V."/>
            <person name="Stajich J.E."/>
            <person name="Spatafora J.W."/>
        </authorList>
    </citation>
    <scope>NUCLEOTIDE SEQUENCE</scope>
    <source>
        <strain evidence="4">RSA 2281</strain>
    </source>
</reference>
<evidence type="ECO:0000313" key="4">
    <source>
        <dbReference type="EMBL" id="KAI9277253.1"/>
    </source>
</evidence>
<dbReference type="GO" id="GO:0005634">
    <property type="term" value="C:nucleus"/>
    <property type="evidence" value="ECO:0007669"/>
    <property type="project" value="UniProtKB-SubCell"/>
</dbReference>
<dbReference type="GO" id="GO:0006370">
    <property type="term" value="P:7-methylguanosine mRNA capping"/>
    <property type="evidence" value="ECO:0007669"/>
    <property type="project" value="UniProtKB-UniRule"/>
</dbReference>
<accession>A0AAD5KB89</accession>
<keyword evidence="1" id="KW-0539">Nucleus</keyword>
<feature type="domain" description="RrmJ-type SAM-dependent 2'-O-MTase" evidence="3">
    <location>
        <begin position="162"/>
        <end position="373"/>
    </location>
</feature>
<comment type="function">
    <text evidence="1">S-adenosyl-L-methionine-dependent methyltransferase that mediates RNA cap1 2'-O-ribose methylation to the 5'-cap structure of RNAs. Methylates the ribose of the first nucleotide of a m(7)GpppG-capped mRNA to produce m(7)GpppNmp (cap1).</text>
</comment>
<gene>
    <name evidence="4" type="ORF">BDA99DRAFT_532325</name>
</gene>
<feature type="compositionally biased region" description="Basic and acidic residues" evidence="2">
    <location>
        <begin position="47"/>
        <end position="73"/>
    </location>
</feature>
<feature type="compositionally biased region" description="Polar residues" evidence="2">
    <location>
        <begin position="28"/>
        <end position="42"/>
    </location>
</feature>
<dbReference type="Gene3D" id="3.40.50.12760">
    <property type="match status" value="1"/>
</dbReference>
<dbReference type="GO" id="GO:0016556">
    <property type="term" value="P:mRNA modification"/>
    <property type="evidence" value="ECO:0007669"/>
    <property type="project" value="UniProtKB-UniRule"/>
</dbReference>
<keyword evidence="1" id="KW-0507">mRNA processing</keyword>
<keyword evidence="1 4" id="KW-0489">Methyltransferase</keyword>
<dbReference type="Pfam" id="PF01728">
    <property type="entry name" value="FtsJ"/>
    <property type="match status" value="1"/>
</dbReference>
<dbReference type="GO" id="GO:0032259">
    <property type="term" value="P:methylation"/>
    <property type="evidence" value="ECO:0007669"/>
    <property type="project" value="UniProtKB-KW"/>
</dbReference>
<evidence type="ECO:0000259" key="3">
    <source>
        <dbReference type="PROSITE" id="PS51613"/>
    </source>
</evidence>
<keyword evidence="1" id="KW-0808">Transferase</keyword>
<dbReference type="InterPro" id="IPR002877">
    <property type="entry name" value="RNA_MeTrfase_FtsJ_dom"/>
</dbReference>
<dbReference type="InterPro" id="IPR029063">
    <property type="entry name" value="SAM-dependent_MTases_sf"/>
</dbReference>
<dbReference type="AlphaFoldDB" id="A0AAD5KB89"/>
<feature type="region of interest" description="Disordered" evidence="2">
    <location>
        <begin position="1"/>
        <end position="86"/>
    </location>
</feature>
<dbReference type="PANTHER" id="PTHR16121">
    <property type="entry name" value="CAP-SPECIFIC MRNA (NUCLEOSIDE-2'-O-)-METHYLTRANSFERASE 1-RELATED"/>
    <property type="match status" value="1"/>
</dbReference>
<protein>
    <recommendedName>
        <fullName evidence="1">Cap-specific mRNA (nucleoside-2'-O-)-methyltransferase 1</fullName>
        <ecNumber evidence="1">2.1.1.57</ecNumber>
    </recommendedName>
    <alternativeName>
        <fullName evidence="1">Cap1 2'O-ribose methyltransferase 1</fullName>
    </alternativeName>
</protein>
<reference evidence="4" key="1">
    <citation type="journal article" date="2022" name="IScience">
        <title>Evolution of zygomycete secretomes and the origins of terrestrial fungal ecologies.</title>
        <authorList>
            <person name="Chang Y."/>
            <person name="Wang Y."/>
            <person name="Mondo S."/>
            <person name="Ahrendt S."/>
            <person name="Andreopoulos W."/>
            <person name="Barry K."/>
            <person name="Beard J."/>
            <person name="Benny G.L."/>
            <person name="Blankenship S."/>
            <person name="Bonito G."/>
            <person name="Cuomo C."/>
            <person name="Desiro A."/>
            <person name="Gervers K.A."/>
            <person name="Hundley H."/>
            <person name="Kuo A."/>
            <person name="LaButti K."/>
            <person name="Lang B.F."/>
            <person name="Lipzen A."/>
            <person name="O'Donnell K."/>
            <person name="Pangilinan J."/>
            <person name="Reynolds N."/>
            <person name="Sandor L."/>
            <person name="Smith M.E."/>
            <person name="Tsang A."/>
            <person name="Grigoriev I.V."/>
            <person name="Stajich J.E."/>
            <person name="Spatafora J.W."/>
        </authorList>
    </citation>
    <scope>NUCLEOTIDE SEQUENCE</scope>
    <source>
        <strain evidence="4">RSA 2281</strain>
    </source>
</reference>
<evidence type="ECO:0000256" key="2">
    <source>
        <dbReference type="SAM" id="MobiDB-lite"/>
    </source>
</evidence>
<comment type="subcellular location">
    <subcellularLocation>
        <location evidence="1">Nucleus</location>
    </subcellularLocation>
</comment>
<sequence length="483" mass="55458">MSDHEDLYTDDDPEYRNTRTVSGIVPPSLQSLHRNNSNNYQQHQHRSSRDNRQFAVPERHGVPDHRAVPEHRNVASQQRSATSPPKVDMTVRTDFLKCDQEHRLAIEDLPAMIRVREPKEQDYFWNPKDLVDQTNAMRRRVKDAPDEARAKCNPFGGINKSIFMNRAATKLAALDATFALTATENNSKPFTFADICGGPGGFSEYLLWRVHSWGGTAKGYGITIKSRDHDEVNWHAEKFRKNISNNLTIIDGPDGTGDLYEEANIRGFGDTVRQHTDQQGVDLAVADGGFDFKGQEQQQEYVTRRLLLCEIITMLTCLKQGGTFVCKIFDINEEFTANMLWVLYQLFDMICITKPLSSRPTNSERYIVCKGLRAHFPQNLITALLSVNQGLEKQPHRIGSFVPRAVLEDDEDFVNYIKMRNISYSSQPHSLFRFTSKQIEALELMDQFIHRPDRPPLYDQESIRQHCMKEWRLPVHGSSQDEE</sequence>
<dbReference type="GO" id="GO:0003676">
    <property type="term" value="F:nucleic acid binding"/>
    <property type="evidence" value="ECO:0007669"/>
    <property type="project" value="UniProtKB-UniRule"/>
</dbReference>
<keyword evidence="1" id="KW-0506">mRNA capping</keyword>
<dbReference type="PROSITE" id="PS51613">
    <property type="entry name" value="SAM_MT_RRMJ"/>
    <property type="match status" value="1"/>
</dbReference>
<dbReference type="InterPro" id="IPR050851">
    <property type="entry name" value="mRNA_Cap_2O-Ribose_MeTrfase"/>
</dbReference>
<dbReference type="Proteomes" id="UP001209540">
    <property type="component" value="Unassembled WGS sequence"/>
</dbReference>
<keyword evidence="5" id="KW-1185">Reference proteome</keyword>
<keyword evidence="1" id="KW-0949">S-adenosyl-L-methionine</keyword>
<comment type="caution">
    <text evidence="4">The sequence shown here is derived from an EMBL/GenBank/DDBJ whole genome shotgun (WGS) entry which is preliminary data.</text>
</comment>
<dbReference type="GO" id="GO:0005737">
    <property type="term" value="C:cytoplasm"/>
    <property type="evidence" value="ECO:0007669"/>
    <property type="project" value="TreeGrafter"/>
</dbReference>
<dbReference type="GO" id="GO:0004483">
    <property type="term" value="F:methyltransferase cap1 activity"/>
    <property type="evidence" value="ECO:0007669"/>
    <property type="project" value="UniProtKB-UniRule"/>
</dbReference>
<feature type="compositionally biased region" description="Polar residues" evidence="2">
    <location>
        <begin position="74"/>
        <end position="83"/>
    </location>
</feature>
<dbReference type="SUPFAM" id="SSF53335">
    <property type="entry name" value="S-adenosyl-L-methionine-dependent methyltransferases"/>
    <property type="match status" value="1"/>
</dbReference>
<evidence type="ECO:0000256" key="1">
    <source>
        <dbReference type="RuleBase" id="RU368012"/>
    </source>
</evidence>
<organism evidence="4 5">
    <name type="scientific">Phascolomyces articulosus</name>
    <dbReference type="NCBI Taxonomy" id="60185"/>
    <lineage>
        <taxon>Eukaryota</taxon>
        <taxon>Fungi</taxon>
        <taxon>Fungi incertae sedis</taxon>
        <taxon>Mucoromycota</taxon>
        <taxon>Mucoromycotina</taxon>
        <taxon>Mucoromycetes</taxon>
        <taxon>Mucorales</taxon>
        <taxon>Lichtheimiaceae</taxon>
        <taxon>Phascolomyces</taxon>
    </lineage>
</organism>
<dbReference type="InterPro" id="IPR025816">
    <property type="entry name" value="RrmJ-type_MeTrfase"/>
</dbReference>
<dbReference type="EMBL" id="JAIXMP010000002">
    <property type="protein sequence ID" value="KAI9277253.1"/>
    <property type="molecule type" value="Genomic_DNA"/>
</dbReference>